<accession>A0ABD0S487</accession>
<evidence type="ECO:0000256" key="1">
    <source>
        <dbReference type="SAM" id="MobiDB-lite"/>
    </source>
</evidence>
<sequence>MNVRHSPPKGPIMSGNSDCPIAPRSVIAGSSGSQPDLRKPTLYASDSDLNQVTFRHKRKHSEESLDAKFDAFECRIMAFLNNIAKSQNETLNTISQDISSIKDQLKEMKLTTDRLAEEQYQFKQQLVTISNFNTDTDNRISVLESKIDTLKTDTVNRILPTNCDNVISEIHERFQREKNLIIVGIDEISTKNVEERRSHDMSKVNSMIKSIGVDCAQPTKVIRIACFETSDTPKLILRNKIALQNTSAKLKIYSDETPLQRKMMQTLRDELKHRTEAGEKDLIIKYIKGVPKIVQQHSKN</sequence>
<feature type="region of interest" description="Disordered" evidence="1">
    <location>
        <begin position="1"/>
        <end position="40"/>
    </location>
</feature>
<reference evidence="2 3" key="1">
    <citation type="submission" date="2024-06" db="EMBL/GenBank/DDBJ databases">
        <title>A chromosome-level genome assembly of beet webworm, Loxostege sticticalis.</title>
        <authorList>
            <person name="Zhang Y."/>
        </authorList>
    </citation>
    <scope>NUCLEOTIDE SEQUENCE [LARGE SCALE GENOMIC DNA]</scope>
    <source>
        <strain evidence="2">AQ028</strain>
        <tissue evidence="2">Male pupae</tissue>
    </source>
</reference>
<evidence type="ECO:0000313" key="3">
    <source>
        <dbReference type="Proteomes" id="UP001549921"/>
    </source>
</evidence>
<dbReference type="AlphaFoldDB" id="A0ABD0S487"/>
<evidence type="ECO:0000313" key="2">
    <source>
        <dbReference type="EMBL" id="KAL0808697.1"/>
    </source>
</evidence>
<gene>
    <name evidence="2" type="ORF">ABMA28_013127</name>
</gene>
<name>A0ABD0S487_LOXSC</name>
<dbReference type="Proteomes" id="UP001549921">
    <property type="component" value="Unassembled WGS sequence"/>
</dbReference>
<organism evidence="2 3">
    <name type="scientific">Loxostege sticticalis</name>
    <name type="common">Beet webworm moth</name>
    <dbReference type="NCBI Taxonomy" id="481309"/>
    <lineage>
        <taxon>Eukaryota</taxon>
        <taxon>Metazoa</taxon>
        <taxon>Ecdysozoa</taxon>
        <taxon>Arthropoda</taxon>
        <taxon>Hexapoda</taxon>
        <taxon>Insecta</taxon>
        <taxon>Pterygota</taxon>
        <taxon>Neoptera</taxon>
        <taxon>Endopterygota</taxon>
        <taxon>Lepidoptera</taxon>
        <taxon>Glossata</taxon>
        <taxon>Ditrysia</taxon>
        <taxon>Pyraloidea</taxon>
        <taxon>Crambidae</taxon>
        <taxon>Pyraustinae</taxon>
        <taxon>Loxostege</taxon>
    </lineage>
</organism>
<protein>
    <submittedName>
        <fullName evidence="2">Uncharacterized protein</fullName>
    </submittedName>
</protein>
<comment type="caution">
    <text evidence="2">The sequence shown here is derived from an EMBL/GenBank/DDBJ whole genome shotgun (WGS) entry which is preliminary data.</text>
</comment>
<dbReference type="EMBL" id="JBEDNZ010000031">
    <property type="protein sequence ID" value="KAL0808697.1"/>
    <property type="molecule type" value="Genomic_DNA"/>
</dbReference>
<proteinExistence type="predicted"/>